<dbReference type="GO" id="GO:0043565">
    <property type="term" value="F:sequence-specific DNA binding"/>
    <property type="evidence" value="ECO:0007669"/>
    <property type="project" value="InterPro"/>
</dbReference>
<evidence type="ECO:0000256" key="7">
    <source>
        <dbReference type="ARBA" id="ARBA00023163"/>
    </source>
</evidence>
<dbReference type="Proteomes" id="UP000298615">
    <property type="component" value="Chromosome"/>
</dbReference>
<keyword evidence="12" id="KW-1185">Reference proteome</keyword>
<dbReference type="PROSITE" id="PS00041">
    <property type="entry name" value="HTH_ARAC_FAMILY_1"/>
    <property type="match status" value="1"/>
</dbReference>
<dbReference type="Gene3D" id="3.40.50.2300">
    <property type="match status" value="1"/>
</dbReference>
<evidence type="ECO:0000256" key="4">
    <source>
        <dbReference type="ARBA" id="ARBA00023012"/>
    </source>
</evidence>
<dbReference type="Pfam" id="PF12833">
    <property type="entry name" value="HTH_18"/>
    <property type="match status" value="1"/>
</dbReference>
<dbReference type="PANTHER" id="PTHR42713:SF3">
    <property type="entry name" value="TRANSCRIPTIONAL REGULATORY PROTEIN HPTR"/>
    <property type="match status" value="1"/>
</dbReference>
<dbReference type="Pfam" id="PF00072">
    <property type="entry name" value="Response_reg"/>
    <property type="match status" value="1"/>
</dbReference>
<dbReference type="AlphaFoldDB" id="A0A4D7CQ41"/>
<evidence type="ECO:0000259" key="10">
    <source>
        <dbReference type="PROSITE" id="PS50110"/>
    </source>
</evidence>
<dbReference type="SMART" id="SM00448">
    <property type="entry name" value="REC"/>
    <property type="match status" value="1"/>
</dbReference>
<reference evidence="11 12" key="1">
    <citation type="submission" date="2019-04" db="EMBL/GenBank/DDBJ databases">
        <title>Vagococcus sp. nov., isolated from faeces of yaks (Bos grunniens).</title>
        <authorList>
            <person name="Ge Y."/>
        </authorList>
    </citation>
    <scope>NUCLEOTIDE SEQUENCE [LARGE SCALE GENOMIC DNA]</scope>
    <source>
        <strain evidence="11 12">MN-17</strain>
    </source>
</reference>
<dbReference type="PRINTS" id="PR00032">
    <property type="entry name" value="HTHARAC"/>
</dbReference>
<gene>
    <name evidence="11" type="ORF">FA707_04175</name>
</gene>
<dbReference type="SMART" id="SM00342">
    <property type="entry name" value="HTH_ARAC"/>
    <property type="match status" value="1"/>
</dbReference>
<accession>A0A4D7CQ41</accession>
<keyword evidence="6" id="KW-0238">DNA-binding</keyword>
<proteinExistence type="predicted"/>
<keyword evidence="2" id="KW-0963">Cytoplasm</keyword>
<evidence type="ECO:0000256" key="8">
    <source>
        <dbReference type="PROSITE-ProRule" id="PRU00169"/>
    </source>
</evidence>
<dbReference type="GO" id="GO:0005737">
    <property type="term" value="C:cytoplasm"/>
    <property type="evidence" value="ECO:0007669"/>
    <property type="project" value="UniProtKB-SubCell"/>
</dbReference>
<evidence type="ECO:0000256" key="6">
    <source>
        <dbReference type="ARBA" id="ARBA00023125"/>
    </source>
</evidence>
<dbReference type="InterPro" id="IPR018062">
    <property type="entry name" value="HTH_AraC-typ_CS"/>
</dbReference>
<keyword evidence="5" id="KW-0805">Transcription regulation</keyword>
<dbReference type="InterPro" id="IPR001789">
    <property type="entry name" value="Sig_transdc_resp-reg_receiver"/>
</dbReference>
<dbReference type="PROSITE" id="PS50110">
    <property type="entry name" value="RESPONSE_REGULATORY"/>
    <property type="match status" value="1"/>
</dbReference>
<dbReference type="GO" id="GO:0003700">
    <property type="term" value="F:DNA-binding transcription factor activity"/>
    <property type="evidence" value="ECO:0007669"/>
    <property type="project" value="InterPro"/>
</dbReference>
<evidence type="ECO:0000313" key="12">
    <source>
        <dbReference type="Proteomes" id="UP000298615"/>
    </source>
</evidence>
<dbReference type="PANTHER" id="PTHR42713">
    <property type="entry name" value="HISTIDINE KINASE-RELATED"/>
    <property type="match status" value="1"/>
</dbReference>
<feature type="domain" description="Response regulatory" evidence="10">
    <location>
        <begin position="5"/>
        <end position="124"/>
    </location>
</feature>
<dbReference type="PROSITE" id="PS01124">
    <property type="entry name" value="HTH_ARAC_FAMILY_2"/>
    <property type="match status" value="1"/>
</dbReference>
<feature type="domain" description="HTH araC/xylS-type" evidence="9">
    <location>
        <begin position="392"/>
        <end position="490"/>
    </location>
</feature>
<keyword evidence="3 8" id="KW-0597">Phosphoprotein</keyword>
<comment type="subcellular location">
    <subcellularLocation>
        <location evidence="1">Cytoplasm</location>
    </subcellularLocation>
</comment>
<organism evidence="11 12">
    <name type="scientific">Vagococcus zengguangii</name>
    <dbReference type="NCBI Taxonomy" id="2571750"/>
    <lineage>
        <taxon>Bacteria</taxon>
        <taxon>Bacillati</taxon>
        <taxon>Bacillota</taxon>
        <taxon>Bacilli</taxon>
        <taxon>Lactobacillales</taxon>
        <taxon>Enterococcaceae</taxon>
        <taxon>Vagococcus</taxon>
    </lineage>
</organism>
<dbReference type="InterPro" id="IPR009057">
    <property type="entry name" value="Homeodomain-like_sf"/>
</dbReference>
<dbReference type="InterPro" id="IPR020449">
    <property type="entry name" value="Tscrpt_reg_AraC-type_HTH"/>
</dbReference>
<evidence type="ECO:0000256" key="3">
    <source>
        <dbReference type="ARBA" id="ARBA00022553"/>
    </source>
</evidence>
<dbReference type="CDD" id="cd17536">
    <property type="entry name" value="REC_YesN-like"/>
    <property type="match status" value="1"/>
</dbReference>
<dbReference type="RefSeq" id="WP_136953043.1">
    <property type="nucleotide sequence ID" value="NZ_CP039712.1"/>
</dbReference>
<feature type="modified residue" description="4-aspartylphosphate" evidence="8">
    <location>
        <position position="57"/>
    </location>
</feature>
<dbReference type="Gene3D" id="1.10.10.60">
    <property type="entry name" value="Homeodomain-like"/>
    <property type="match status" value="2"/>
</dbReference>
<dbReference type="InterPro" id="IPR018060">
    <property type="entry name" value="HTH_AraC"/>
</dbReference>
<dbReference type="InterPro" id="IPR011006">
    <property type="entry name" value="CheY-like_superfamily"/>
</dbReference>
<sequence>MDLFKVVLVDDEYMILKGLEYIVDWKSLGYEIIHTTKSAKDAIRFFGEHEVDLLISDVTMPEMSGLEMIETIINQNTHQKFKTLILSGYKEFEFVKKSLHLGVKNYLVKPIDKAELEKNLLEIHAELEAAKNEAAQETVMKNNLLLNWLHDELNEDEFNSLFRYFPNSIEGPYTPIEFYGETDFLIELVTFFNAQPGMMVIDKYVATNKLTVIISQDTLGLKHLLSQIEAMLEHMDYHVIVGETIDDWESMYVSYQKILQYQKIETFYPELSLSRPLKIVSQLVEGETINYVGFNKALNIGNTTNLLAELDHIFKQLEQNQVNPEQAKSIALLLYTDIYRVYPNINQEDYHEQVATIRKSQTITEIQQVLSQILINNESKVKQKNRYSDIINQAIDYINQHYASELTLKLVSNELHINTVYFGQLFKKETDMSFNQFLNRIRIKLAMQQLSETSATINEIAEQVGYNNTNYFSKMFKKLNGLSPKEYRDSLG</sequence>
<keyword evidence="4" id="KW-0902">Two-component regulatory system</keyword>
<dbReference type="SUPFAM" id="SSF46689">
    <property type="entry name" value="Homeodomain-like"/>
    <property type="match status" value="2"/>
</dbReference>
<name>A0A4D7CQ41_9ENTE</name>
<dbReference type="InterPro" id="IPR051552">
    <property type="entry name" value="HptR"/>
</dbReference>
<dbReference type="EMBL" id="CP039712">
    <property type="protein sequence ID" value="QCI86208.1"/>
    <property type="molecule type" value="Genomic_DNA"/>
</dbReference>
<dbReference type="KEGG" id="vao:FA707_04175"/>
<protein>
    <submittedName>
        <fullName evidence="11">Response regulator transcription factor</fullName>
    </submittedName>
</protein>
<keyword evidence="7" id="KW-0804">Transcription</keyword>
<evidence type="ECO:0000256" key="2">
    <source>
        <dbReference type="ARBA" id="ARBA00022490"/>
    </source>
</evidence>
<evidence type="ECO:0000256" key="1">
    <source>
        <dbReference type="ARBA" id="ARBA00004496"/>
    </source>
</evidence>
<evidence type="ECO:0000313" key="11">
    <source>
        <dbReference type="EMBL" id="QCI86208.1"/>
    </source>
</evidence>
<evidence type="ECO:0000259" key="9">
    <source>
        <dbReference type="PROSITE" id="PS01124"/>
    </source>
</evidence>
<dbReference type="SUPFAM" id="SSF52172">
    <property type="entry name" value="CheY-like"/>
    <property type="match status" value="1"/>
</dbReference>
<dbReference type="GO" id="GO:0000160">
    <property type="term" value="P:phosphorelay signal transduction system"/>
    <property type="evidence" value="ECO:0007669"/>
    <property type="project" value="UniProtKB-KW"/>
</dbReference>
<evidence type="ECO:0000256" key="5">
    <source>
        <dbReference type="ARBA" id="ARBA00023015"/>
    </source>
</evidence>